<evidence type="ECO:0000313" key="1">
    <source>
        <dbReference type="EMBL" id="KAJ1081066.1"/>
    </source>
</evidence>
<reference evidence="1" key="1">
    <citation type="journal article" date="2022" name="bioRxiv">
        <title>Sequencing and chromosome-scale assembly of the giantPleurodeles waltlgenome.</title>
        <authorList>
            <person name="Brown T."/>
            <person name="Elewa A."/>
            <person name="Iarovenko S."/>
            <person name="Subramanian E."/>
            <person name="Araus A.J."/>
            <person name="Petzold A."/>
            <person name="Susuki M."/>
            <person name="Suzuki K.-i.T."/>
            <person name="Hayashi T."/>
            <person name="Toyoda A."/>
            <person name="Oliveira C."/>
            <person name="Osipova E."/>
            <person name="Leigh N.D."/>
            <person name="Simon A."/>
            <person name="Yun M.H."/>
        </authorList>
    </citation>
    <scope>NUCLEOTIDE SEQUENCE</scope>
    <source>
        <strain evidence="1">20211129_DDA</strain>
        <tissue evidence="1">Liver</tissue>
    </source>
</reference>
<gene>
    <name evidence="1" type="ORF">NDU88_001250</name>
</gene>
<proteinExistence type="predicted"/>
<dbReference type="Proteomes" id="UP001066276">
    <property type="component" value="Chromosome 12"/>
</dbReference>
<name>A0AAV7KNZ5_PLEWA</name>
<sequence length="135" mass="13532">MSLGVGSTSGWWTTLGDTSLGNGKSFGGRAGGCGGDGIENSHSHNSVLGDGVPVGINGVNVFTDVEINGVDANGGKSDILGVVVSSVIIVNVDDGVVADGGDVDYIVIVDRINVDNDLLTAVVKDGISVNEEGLF</sequence>
<protein>
    <submittedName>
        <fullName evidence="1">Uncharacterized protein</fullName>
    </submittedName>
</protein>
<evidence type="ECO:0000313" key="2">
    <source>
        <dbReference type="Proteomes" id="UP001066276"/>
    </source>
</evidence>
<dbReference type="AlphaFoldDB" id="A0AAV7KNZ5"/>
<accession>A0AAV7KNZ5</accession>
<dbReference type="EMBL" id="JANPWB010000016">
    <property type="protein sequence ID" value="KAJ1081066.1"/>
    <property type="molecule type" value="Genomic_DNA"/>
</dbReference>
<keyword evidence="2" id="KW-1185">Reference proteome</keyword>
<organism evidence="1 2">
    <name type="scientific">Pleurodeles waltl</name>
    <name type="common">Iberian ribbed newt</name>
    <dbReference type="NCBI Taxonomy" id="8319"/>
    <lineage>
        <taxon>Eukaryota</taxon>
        <taxon>Metazoa</taxon>
        <taxon>Chordata</taxon>
        <taxon>Craniata</taxon>
        <taxon>Vertebrata</taxon>
        <taxon>Euteleostomi</taxon>
        <taxon>Amphibia</taxon>
        <taxon>Batrachia</taxon>
        <taxon>Caudata</taxon>
        <taxon>Salamandroidea</taxon>
        <taxon>Salamandridae</taxon>
        <taxon>Pleurodelinae</taxon>
        <taxon>Pleurodeles</taxon>
    </lineage>
</organism>
<comment type="caution">
    <text evidence="1">The sequence shown here is derived from an EMBL/GenBank/DDBJ whole genome shotgun (WGS) entry which is preliminary data.</text>
</comment>